<dbReference type="Gene3D" id="3.20.20.10">
    <property type="entry name" value="Alanine racemase"/>
    <property type="match status" value="1"/>
</dbReference>
<accession>A0ABT6KK32</accession>
<reference evidence="2 3" key="1">
    <citation type="submission" date="2023-04" db="EMBL/GenBank/DDBJ databases">
        <title>Genome Encyclopedia of Bacteria and Archaea VI: Functional Genomics of Type Strains.</title>
        <authorList>
            <person name="Whitman W."/>
        </authorList>
    </citation>
    <scope>NUCLEOTIDE SEQUENCE [LARGE SCALE GENOMIC DNA]</scope>
    <source>
        <strain evidence="2 3">SG_E_30_P1</strain>
    </source>
</reference>
<evidence type="ECO:0000259" key="1">
    <source>
        <dbReference type="Pfam" id="PF01168"/>
    </source>
</evidence>
<comment type="caution">
    <text evidence="2">The sequence shown here is derived from an EMBL/GenBank/DDBJ whole genome shotgun (WGS) entry which is preliminary data.</text>
</comment>
<organism evidence="2 3">
    <name type="scientific">Antiquaquibacter oligotrophicus</name>
    <dbReference type="NCBI Taxonomy" id="2880260"/>
    <lineage>
        <taxon>Bacteria</taxon>
        <taxon>Bacillati</taxon>
        <taxon>Actinomycetota</taxon>
        <taxon>Actinomycetes</taxon>
        <taxon>Micrococcales</taxon>
        <taxon>Microbacteriaceae</taxon>
        <taxon>Antiquaquibacter</taxon>
    </lineage>
</organism>
<dbReference type="CDD" id="cd06813">
    <property type="entry name" value="PLPDE_III_DSD_D-TA_like_2"/>
    <property type="match status" value="1"/>
</dbReference>
<dbReference type="PANTHER" id="PTHR28004:SF2">
    <property type="entry name" value="D-SERINE DEHYDRATASE"/>
    <property type="match status" value="1"/>
</dbReference>
<dbReference type="Pfam" id="PF01168">
    <property type="entry name" value="Ala_racemase_N"/>
    <property type="match status" value="1"/>
</dbReference>
<evidence type="ECO:0000313" key="3">
    <source>
        <dbReference type="Proteomes" id="UP001160142"/>
    </source>
</evidence>
<proteinExistence type="predicted"/>
<protein>
    <submittedName>
        <fullName evidence="2">D-serine deaminase-like pyridoxal phosphate-dependent protein</fullName>
    </submittedName>
</protein>
<gene>
    <name evidence="2" type="ORF">M2152_000502</name>
</gene>
<dbReference type="InterPro" id="IPR001608">
    <property type="entry name" value="Ala_racemase_N"/>
</dbReference>
<sequence length="408" mass="43320">MKLVRPTDQPWLTPAAYWGAMTEATASLDTPIGALNLTALAHNAHTMLDRAAGTTIRVASKSLRVRSVVESVLALPGFAGVLAYTLPEALWLAETVDDVVVGYPSVDAAGIRALARSAALSRRVTLMVDSVDQLDAIDAILPPGTRESVRVCLELDASWQSKLIGFTGVYRSPVHSVDQAVALARHIVDRRGFDLVGIMAYEAQIAGVTNRPPGRPVRARLVDWMQRSSFAELSERRSAVVSAVREIAPLEFVNGGGTGSLERTASDSSVTEIAAGSGLFGPHLFDGYSHFSPAPAAAFALSVVRKPRPELATLLGGGWIASGPPAPDRMPQLVWPQGVSFVPREGAGEVQSPLRGPAARGLGVGDRVWLRHTKAGELSEHLNEFALVDGSTVVDTVPTYRGEGNAFL</sequence>
<dbReference type="RefSeq" id="WP_322132681.1">
    <property type="nucleotide sequence ID" value="NZ_CP085036.1"/>
</dbReference>
<dbReference type="EMBL" id="JARXVQ010000001">
    <property type="protein sequence ID" value="MDH6180320.1"/>
    <property type="molecule type" value="Genomic_DNA"/>
</dbReference>
<dbReference type="InterPro" id="IPR051466">
    <property type="entry name" value="D-amino_acid_metab_enzyme"/>
</dbReference>
<dbReference type="InterPro" id="IPR029066">
    <property type="entry name" value="PLP-binding_barrel"/>
</dbReference>
<dbReference type="PANTHER" id="PTHR28004">
    <property type="entry name" value="ZGC:162816-RELATED"/>
    <property type="match status" value="1"/>
</dbReference>
<keyword evidence="3" id="KW-1185">Reference proteome</keyword>
<name>A0ABT6KK32_9MICO</name>
<dbReference type="Proteomes" id="UP001160142">
    <property type="component" value="Unassembled WGS sequence"/>
</dbReference>
<feature type="domain" description="Alanine racemase N-terminal" evidence="1">
    <location>
        <begin position="36"/>
        <end position="281"/>
    </location>
</feature>
<evidence type="ECO:0000313" key="2">
    <source>
        <dbReference type="EMBL" id="MDH6180320.1"/>
    </source>
</evidence>
<dbReference type="SUPFAM" id="SSF51419">
    <property type="entry name" value="PLP-binding barrel"/>
    <property type="match status" value="1"/>
</dbReference>